<gene>
    <name evidence="1" type="ORF">OC846_003812</name>
</gene>
<sequence>MSVLVKKSISLSSFHSTVYFTTNTPSTHAKMTGRAEVIQDWADAPEGTTLTFERGRMDKALQEIVTGDRPARLPASLAPHTAASIAAIEGRTAKQVREDVETIVSYHLSIPVPAQHSLKSFLYNRQARELWISSQQAEVLLVAVKGDLSAALQRGVQPPPNWPSK</sequence>
<organism evidence="1 2">
    <name type="scientific">Tilletia horrida</name>
    <dbReference type="NCBI Taxonomy" id="155126"/>
    <lineage>
        <taxon>Eukaryota</taxon>
        <taxon>Fungi</taxon>
        <taxon>Dikarya</taxon>
        <taxon>Basidiomycota</taxon>
        <taxon>Ustilaginomycotina</taxon>
        <taxon>Exobasidiomycetes</taxon>
        <taxon>Tilletiales</taxon>
        <taxon>Tilletiaceae</taxon>
        <taxon>Tilletia</taxon>
    </lineage>
</organism>
<name>A0AAN6GPD4_9BASI</name>
<protein>
    <submittedName>
        <fullName evidence="1">Uncharacterized protein</fullName>
    </submittedName>
</protein>
<evidence type="ECO:0000313" key="1">
    <source>
        <dbReference type="EMBL" id="KAK0550102.1"/>
    </source>
</evidence>
<dbReference type="AlphaFoldDB" id="A0AAN6GPD4"/>
<proteinExistence type="predicted"/>
<evidence type="ECO:0000313" key="2">
    <source>
        <dbReference type="Proteomes" id="UP001176517"/>
    </source>
</evidence>
<reference evidence="1" key="1">
    <citation type="journal article" date="2023" name="PhytoFront">
        <title>Draft Genome Resources of Seven Strains of Tilletia horrida, Causal Agent of Kernel Smut of Rice.</title>
        <authorList>
            <person name="Khanal S."/>
            <person name="Antony Babu S."/>
            <person name="Zhou X.G."/>
        </authorList>
    </citation>
    <scope>NUCLEOTIDE SEQUENCE</scope>
    <source>
        <strain evidence="1">TX6</strain>
    </source>
</reference>
<dbReference type="Proteomes" id="UP001176517">
    <property type="component" value="Unassembled WGS sequence"/>
</dbReference>
<keyword evidence="2" id="KW-1185">Reference proteome</keyword>
<comment type="caution">
    <text evidence="1">The sequence shown here is derived from an EMBL/GenBank/DDBJ whole genome shotgun (WGS) entry which is preliminary data.</text>
</comment>
<dbReference type="EMBL" id="JAPDMZ010000099">
    <property type="protein sequence ID" value="KAK0550102.1"/>
    <property type="molecule type" value="Genomic_DNA"/>
</dbReference>
<accession>A0AAN6GPD4</accession>